<dbReference type="NCBIfam" id="TIGR00350">
    <property type="entry name" value="lytR_cpsA_psr"/>
    <property type="match status" value="1"/>
</dbReference>
<proteinExistence type="inferred from homology"/>
<dbReference type="InterPro" id="IPR004474">
    <property type="entry name" value="LytR_CpsA_psr"/>
</dbReference>
<feature type="region of interest" description="Disordered" evidence="2">
    <location>
        <begin position="1"/>
        <end position="84"/>
    </location>
</feature>
<evidence type="ECO:0000256" key="3">
    <source>
        <dbReference type="SAM" id="Phobius"/>
    </source>
</evidence>
<keyword evidence="3" id="KW-0472">Membrane</keyword>
<protein>
    <submittedName>
        <fullName evidence="5">Cell envelope-related transcriptional attenuator</fullName>
    </submittedName>
</protein>
<name>A0A0F4KW58_9BIFI</name>
<keyword evidence="3" id="KW-0812">Transmembrane</keyword>
<evidence type="ECO:0000256" key="1">
    <source>
        <dbReference type="ARBA" id="ARBA00006068"/>
    </source>
</evidence>
<feature type="domain" description="Cell envelope-related transcriptional attenuator" evidence="4">
    <location>
        <begin position="170"/>
        <end position="311"/>
    </location>
</feature>
<dbReference type="PATRIC" id="fig|1684.5.peg.989"/>
<comment type="similarity">
    <text evidence="1">Belongs to the LytR/CpsA/Psr (LCP) family.</text>
</comment>
<comment type="caution">
    <text evidence="5">The sequence shown here is derived from an EMBL/GenBank/DDBJ whole genome shotgun (WGS) entry which is preliminary data.</text>
</comment>
<dbReference type="Pfam" id="PF03816">
    <property type="entry name" value="LytR_cpsA_psr"/>
    <property type="match status" value="1"/>
</dbReference>
<dbReference type="AlphaFoldDB" id="A0A0F4KW58"/>
<organism evidence="5 6">
    <name type="scientific">Bifidobacterium mellis</name>
    <dbReference type="NCBI Taxonomy" id="1293823"/>
    <lineage>
        <taxon>Bacteria</taxon>
        <taxon>Bacillati</taxon>
        <taxon>Actinomycetota</taxon>
        <taxon>Actinomycetes</taxon>
        <taxon>Bifidobacteriales</taxon>
        <taxon>Bifidobacteriaceae</taxon>
        <taxon>Bifidobacterium</taxon>
    </lineage>
</organism>
<gene>
    <name evidence="5" type="ORF">JF70_09390</name>
</gene>
<keyword evidence="3" id="KW-1133">Transmembrane helix</keyword>
<dbReference type="Proteomes" id="UP000033567">
    <property type="component" value="Unassembled WGS sequence"/>
</dbReference>
<feature type="compositionally biased region" description="Low complexity" evidence="2">
    <location>
        <begin position="51"/>
        <end position="60"/>
    </location>
</feature>
<evidence type="ECO:0000313" key="5">
    <source>
        <dbReference type="EMBL" id="KJY50249.1"/>
    </source>
</evidence>
<dbReference type="PANTHER" id="PTHR33392:SF6">
    <property type="entry name" value="POLYISOPRENYL-TEICHOIC ACID--PEPTIDOGLYCAN TEICHOIC ACID TRANSFERASE TAGU"/>
    <property type="match status" value="1"/>
</dbReference>
<reference evidence="5 6" key="1">
    <citation type="submission" date="2014-12" db="EMBL/GenBank/DDBJ databases">
        <title>Comparative genomics of the lactic acid bacteria isolated from the honey bee gut.</title>
        <authorList>
            <person name="Ellegaard K.M."/>
            <person name="Tamarit D."/>
            <person name="Javelind E."/>
            <person name="Olofsson T."/>
            <person name="Andersson S.G."/>
            <person name="Vasquez A."/>
        </authorList>
    </citation>
    <scope>NUCLEOTIDE SEQUENCE [LARGE SCALE GENOMIC DNA]</scope>
    <source>
        <strain evidence="5 6">Bin7</strain>
    </source>
</reference>
<feature type="compositionally biased region" description="Low complexity" evidence="2">
    <location>
        <begin position="10"/>
        <end position="20"/>
    </location>
</feature>
<evidence type="ECO:0000256" key="2">
    <source>
        <dbReference type="SAM" id="MobiDB-lite"/>
    </source>
</evidence>
<accession>A0A0F4KW58</accession>
<feature type="transmembrane region" description="Helical" evidence="3">
    <location>
        <begin position="102"/>
        <end position="125"/>
    </location>
</feature>
<evidence type="ECO:0000313" key="6">
    <source>
        <dbReference type="Proteomes" id="UP000033567"/>
    </source>
</evidence>
<dbReference type="EMBL" id="JWMF01000007">
    <property type="protein sequence ID" value="KJY50249.1"/>
    <property type="molecule type" value="Genomic_DNA"/>
</dbReference>
<sequence>MPSRHRRPETAASAPAASARHSSRQPEPPSFSPSSRGAQPAQVGRPRAARRTSGSSRTTPMPAAQAAPSGNGWGNGGNRGHRVNRGLRSGNALVRRHPVRRFIGILLLVILMALVVLAGGGWFWINARLNREQMLTDAPGSGATTWLLLGSDQRDGSPGAGQDTSITGFRTDTILVLTKPRHGAASLISVPRDSLVKEDGRYMKINAVAYTSGYRSLTSQIEDITGHKVDHVALIRFGGLSKVVDAMGGVNLCYDADVNDPRSGMVWSKGCHQADGGMALAFTRMRYSDPKGDFGRAERQRQAISAITSKALQPSVLLNPVTAGKVLSAGLDSLVVDERANAIDLVRMVLAFRSASGPKGVTGSLYWTNPNYFPNRRVGSTVLLDQARNTELFDQLVQGSHEPGTVGGI</sequence>
<evidence type="ECO:0000259" key="4">
    <source>
        <dbReference type="Pfam" id="PF03816"/>
    </source>
</evidence>
<dbReference type="Gene3D" id="3.40.630.190">
    <property type="entry name" value="LCP protein"/>
    <property type="match status" value="1"/>
</dbReference>
<dbReference type="InterPro" id="IPR050922">
    <property type="entry name" value="LytR/CpsA/Psr_CW_biosynth"/>
</dbReference>
<dbReference type="PANTHER" id="PTHR33392">
    <property type="entry name" value="POLYISOPRENYL-TEICHOIC ACID--PEPTIDOGLYCAN TEICHOIC ACID TRANSFERASE TAGU"/>
    <property type="match status" value="1"/>
</dbReference>
<keyword evidence="6" id="KW-1185">Reference proteome</keyword>